<feature type="compositionally biased region" description="Basic and acidic residues" evidence="1">
    <location>
        <begin position="1"/>
        <end position="17"/>
    </location>
</feature>
<dbReference type="Pfam" id="PF03098">
    <property type="entry name" value="An_peroxidase"/>
    <property type="match status" value="1"/>
</dbReference>
<evidence type="ECO:0000313" key="2">
    <source>
        <dbReference type="EMBL" id="CAH0099330.1"/>
    </source>
</evidence>
<reference evidence="2" key="1">
    <citation type="submission" date="2021-11" db="EMBL/GenBank/DDBJ databases">
        <authorList>
            <person name="Schell T."/>
        </authorList>
    </citation>
    <scope>NUCLEOTIDE SEQUENCE</scope>
    <source>
        <strain evidence="2">M5</strain>
    </source>
</reference>
<comment type="caution">
    <text evidence="2">The sequence shown here is derived from an EMBL/GenBank/DDBJ whole genome shotgun (WGS) entry which is preliminary data.</text>
</comment>
<dbReference type="GO" id="GO:0006979">
    <property type="term" value="P:response to oxidative stress"/>
    <property type="evidence" value="ECO:0007669"/>
    <property type="project" value="InterPro"/>
</dbReference>
<name>A0A8J2RD69_9CRUS</name>
<dbReference type="EMBL" id="CAKKLH010000017">
    <property type="protein sequence ID" value="CAH0099330.1"/>
    <property type="molecule type" value="Genomic_DNA"/>
</dbReference>
<dbReference type="OrthoDB" id="6505174at2759"/>
<gene>
    <name evidence="2" type="ORF">DGAL_LOCUS1464</name>
</gene>
<dbReference type="GO" id="GO:0020037">
    <property type="term" value="F:heme binding"/>
    <property type="evidence" value="ECO:0007669"/>
    <property type="project" value="InterPro"/>
</dbReference>
<evidence type="ECO:0000313" key="3">
    <source>
        <dbReference type="Proteomes" id="UP000789390"/>
    </source>
</evidence>
<keyword evidence="3" id="KW-1185">Reference proteome</keyword>
<dbReference type="InterPro" id="IPR019791">
    <property type="entry name" value="Haem_peroxidase_animal"/>
</dbReference>
<dbReference type="Proteomes" id="UP000789390">
    <property type="component" value="Unassembled WGS sequence"/>
</dbReference>
<sequence>MTARCHHETPTEGKVEPAKQLSSNTHFLDGSQIYGSDDKSSNDLRTMVDGFLKTSNVNDVNCFPSHRNVKIVSITNWQFVSKQVTAEWKRIRSSPPSICFSW</sequence>
<protein>
    <submittedName>
        <fullName evidence="2">Uncharacterized protein</fullName>
    </submittedName>
</protein>
<dbReference type="InterPro" id="IPR010255">
    <property type="entry name" value="Haem_peroxidase_sf"/>
</dbReference>
<dbReference type="SUPFAM" id="SSF48113">
    <property type="entry name" value="Heme-dependent peroxidases"/>
    <property type="match status" value="1"/>
</dbReference>
<feature type="region of interest" description="Disordered" evidence="1">
    <location>
        <begin position="1"/>
        <end position="24"/>
    </location>
</feature>
<proteinExistence type="predicted"/>
<dbReference type="Gene3D" id="1.10.640.10">
    <property type="entry name" value="Haem peroxidase domain superfamily, animal type"/>
    <property type="match status" value="1"/>
</dbReference>
<dbReference type="AlphaFoldDB" id="A0A8J2RD69"/>
<dbReference type="PROSITE" id="PS50292">
    <property type="entry name" value="PEROXIDASE_3"/>
    <property type="match status" value="1"/>
</dbReference>
<organism evidence="2 3">
    <name type="scientific">Daphnia galeata</name>
    <dbReference type="NCBI Taxonomy" id="27404"/>
    <lineage>
        <taxon>Eukaryota</taxon>
        <taxon>Metazoa</taxon>
        <taxon>Ecdysozoa</taxon>
        <taxon>Arthropoda</taxon>
        <taxon>Crustacea</taxon>
        <taxon>Branchiopoda</taxon>
        <taxon>Diplostraca</taxon>
        <taxon>Cladocera</taxon>
        <taxon>Anomopoda</taxon>
        <taxon>Daphniidae</taxon>
        <taxon>Daphnia</taxon>
    </lineage>
</organism>
<dbReference type="GO" id="GO:0004601">
    <property type="term" value="F:peroxidase activity"/>
    <property type="evidence" value="ECO:0007669"/>
    <property type="project" value="InterPro"/>
</dbReference>
<accession>A0A8J2RD69</accession>
<dbReference type="InterPro" id="IPR037120">
    <property type="entry name" value="Haem_peroxidase_sf_animal"/>
</dbReference>
<evidence type="ECO:0000256" key="1">
    <source>
        <dbReference type="SAM" id="MobiDB-lite"/>
    </source>
</evidence>